<dbReference type="PANTHER" id="PTHR47245:SF1">
    <property type="entry name" value="FOLDASE PROTEIN PRSA"/>
    <property type="match status" value="1"/>
</dbReference>
<evidence type="ECO:0000256" key="5">
    <source>
        <dbReference type="ARBA" id="ARBA00023235"/>
    </source>
</evidence>
<dbReference type="GO" id="GO:0003755">
    <property type="term" value="F:peptidyl-prolyl cis-trans isomerase activity"/>
    <property type="evidence" value="ECO:0007669"/>
    <property type="project" value="UniProtKB-KW"/>
</dbReference>
<keyword evidence="10" id="KW-1185">Reference proteome</keyword>
<evidence type="ECO:0000259" key="8">
    <source>
        <dbReference type="PROSITE" id="PS50198"/>
    </source>
</evidence>
<feature type="signal peptide" evidence="7">
    <location>
        <begin position="1"/>
        <end position="23"/>
    </location>
</feature>
<dbReference type="PROSITE" id="PS51257">
    <property type="entry name" value="PROKAR_LIPOPROTEIN"/>
    <property type="match status" value="1"/>
</dbReference>
<dbReference type="Pfam" id="PF00639">
    <property type="entry name" value="Rotamase"/>
    <property type="match status" value="1"/>
</dbReference>
<dbReference type="AlphaFoldDB" id="A0A4R3YGD9"/>
<dbReference type="InterPro" id="IPR027304">
    <property type="entry name" value="Trigger_fact/SurA_dom_sf"/>
</dbReference>
<comment type="catalytic activity">
    <reaction evidence="1">
        <text>[protein]-peptidylproline (omega=180) = [protein]-peptidylproline (omega=0)</text>
        <dbReference type="Rhea" id="RHEA:16237"/>
        <dbReference type="Rhea" id="RHEA-COMP:10747"/>
        <dbReference type="Rhea" id="RHEA-COMP:10748"/>
        <dbReference type="ChEBI" id="CHEBI:83833"/>
        <dbReference type="ChEBI" id="CHEBI:83834"/>
        <dbReference type="EC" id="5.2.1.8"/>
    </reaction>
</comment>
<dbReference type="RefSeq" id="WP_066450130.1">
    <property type="nucleotide sequence ID" value="NZ_JANKBF010000030.1"/>
</dbReference>
<keyword evidence="3 7" id="KW-0732">Signal</keyword>
<dbReference type="SUPFAM" id="SSF54534">
    <property type="entry name" value="FKBP-like"/>
    <property type="match status" value="1"/>
</dbReference>
<keyword evidence="4 6" id="KW-0697">Rotamase</keyword>
<dbReference type="PROSITE" id="PS50198">
    <property type="entry name" value="PPIC_PPIASE_2"/>
    <property type="match status" value="1"/>
</dbReference>
<proteinExistence type="predicted"/>
<keyword evidence="5 6" id="KW-0413">Isomerase</keyword>
<evidence type="ECO:0000313" key="9">
    <source>
        <dbReference type="EMBL" id="TCV91071.1"/>
    </source>
</evidence>
<comment type="caution">
    <text evidence="9">The sequence shown here is derived from an EMBL/GenBank/DDBJ whole genome shotgun (WGS) entry which is preliminary data.</text>
</comment>
<sequence>MKQKRLVGLALASLLVLSGCSSAVKDNGKYVVASIDGQKIYADDIYKNLSTSTEGKKNLFTYVLDQLIRENFPVTSDMKENASNIASNLENNYKNQYGDDADAQLESALTQSGYKDIDAFKDSIVQSLQYSEFLKKYVKANFDEVFDDYYKMEAPRKMSLIKVTMSDPANPTDEEKAKLEEIQSLLKTDKSFEDIASQYSDDTTKSAKGNIGIVDSTAKLKNIYGEEVEKAALTLEQGKITAPIQGTGGYYILKCTTTDKETIKKELKTIDVDSPLLVYDTYLVYLVFNTYDIKYGDDSVKETIQKIVDENLKTRTDLRKEKS</sequence>
<feature type="domain" description="PpiC" evidence="8">
    <location>
        <begin position="155"/>
        <end position="257"/>
    </location>
</feature>
<dbReference type="Proteomes" id="UP000295515">
    <property type="component" value="Unassembled WGS sequence"/>
</dbReference>
<dbReference type="SUPFAM" id="SSF109998">
    <property type="entry name" value="Triger factor/SurA peptide-binding domain-like"/>
    <property type="match status" value="1"/>
</dbReference>
<dbReference type="PANTHER" id="PTHR47245">
    <property type="entry name" value="PEPTIDYLPROLYL ISOMERASE"/>
    <property type="match status" value="1"/>
</dbReference>
<gene>
    <name evidence="9" type="ORF">EDD60_1368</name>
</gene>
<accession>A0A4R3YGD9</accession>
<dbReference type="InterPro" id="IPR050245">
    <property type="entry name" value="PrsA_foldase"/>
</dbReference>
<evidence type="ECO:0000256" key="3">
    <source>
        <dbReference type="ARBA" id="ARBA00022729"/>
    </source>
</evidence>
<protein>
    <recommendedName>
        <fullName evidence="2">peptidylprolyl isomerase</fullName>
        <ecNumber evidence="2">5.2.1.8</ecNumber>
    </recommendedName>
</protein>
<evidence type="ECO:0000313" key="10">
    <source>
        <dbReference type="Proteomes" id="UP000295515"/>
    </source>
</evidence>
<evidence type="ECO:0000256" key="7">
    <source>
        <dbReference type="SAM" id="SignalP"/>
    </source>
</evidence>
<dbReference type="Gene3D" id="3.10.50.40">
    <property type="match status" value="1"/>
</dbReference>
<dbReference type="EC" id="5.2.1.8" evidence="2"/>
<name>A0A4R3YGD9_9FIRM</name>
<reference evidence="9 10" key="1">
    <citation type="submission" date="2019-03" db="EMBL/GenBank/DDBJ databases">
        <title>Genomic Encyclopedia of Type Strains, Phase IV (KMG-IV): sequencing the most valuable type-strain genomes for metagenomic binning, comparative biology and taxonomic classification.</title>
        <authorList>
            <person name="Goeker M."/>
        </authorList>
    </citation>
    <scope>NUCLEOTIDE SEQUENCE [LARGE SCALE GENOMIC DNA]</scope>
    <source>
        <strain evidence="9 10">DSM 29487</strain>
    </source>
</reference>
<dbReference type="EMBL" id="SMCQ01000036">
    <property type="protein sequence ID" value="TCV91071.1"/>
    <property type="molecule type" value="Genomic_DNA"/>
</dbReference>
<dbReference type="InterPro" id="IPR000297">
    <property type="entry name" value="PPIase_PpiC"/>
</dbReference>
<feature type="chain" id="PRO_5020302877" description="peptidylprolyl isomerase" evidence="7">
    <location>
        <begin position="24"/>
        <end position="323"/>
    </location>
</feature>
<organism evidence="9 10">
    <name type="scientific">Longibaculum muris</name>
    <dbReference type="NCBI Taxonomy" id="1796628"/>
    <lineage>
        <taxon>Bacteria</taxon>
        <taxon>Bacillati</taxon>
        <taxon>Bacillota</taxon>
        <taxon>Erysipelotrichia</taxon>
        <taxon>Erysipelotrichales</taxon>
        <taxon>Coprobacillaceae</taxon>
        <taxon>Longibaculum</taxon>
    </lineage>
</organism>
<evidence type="ECO:0000256" key="6">
    <source>
        <dbReference type="PROSITE-ProRule" id="PRU00278"/>
    </source>
</evidence>
<evidence type="ECO:0000256" key="4">
    <source>
        <dbReference type="ARBA" id="ARBA00023110"/>
    </source>
</evidence>
<evidence type="ECO:0000256" key="2">
    <source>
        <dbReference type="ARBA" id="ARBA00013194"/>
    </source>
</evidence>
<dbReference type="GeneID" id="98916800"/>
<dbReference type="InterPro" id="IPR046357">
    <property type="entry name" value="PPIase_dom_sf"/>
</dbReference>
<evidence type="ECO:0000256" key="1">
    <source>
        <dbReference type="ARBA" id="ARBA00000971"/>
    </source>
</evidence>